<organism evidence="2 3">
    <name type="scientific">Petrolisthes cinctipes</name>
    <name type="common">Flat porcelain crab</name>
    <dbReference type="NCBI Taxonomy" id="88211"/>
    <lineage>
        <taxon>Eukaryota</taxon>
        <taxon>Metazoa</taxon>
        <taxon>Ecdysozoa</taxon>
        <taxon>Arthropoda</taxon>
        <taxon>Crustacea</taxon>
        <taxon>Multicrustacea</taxon>
        <taxon>Malacostraca</taxon>
        <taxon>Eumalacostraca</taxon>
        <taxon>Eucarida</taxon>
        <taxon>Decapoda</taxon>
        <taxon>Pleocyemata</taxon>
        <taxon>Anomura</taxon>
        <taxon>Galatheoidea</taxon>
        <taxon>Porcellanidae</taxon>
        <taxon>Petrolisthes</taxon>
    </lineage>
</organism>
<dbReference type="AlphaFoldDB" id="A0AAE1FR39"/>
<accession>A0AAE1FR39</accession>
<sequence length="129" mass="14716">MTSEFFKGQIAADRLDLAAHYWELVVKDLIDQLNNFGVFGRVTAYTAVVEYQKRGLPHVHLLLWVQDKDNLRLETIDDTISAEIPDKNKDPKLHDLVMSKMIHGPCSALNPSRPCMKNGRCNKSYPNSF</sequence>
<dbReference type="Proteomes" id="UP001286313">
    <property type="component" value="Unassembled WGS sequence"/>
</dbReference>
<feature type="domain" description="Helitron helicase-like" evidence="1">
    <location>
        <begin position="9"/>
        <end position="63"/>
    </location>
</feature>
<keyword evidence="3" id="KW-1185">Reference proteome</keyword>
<dbReference type="InterPro" id="IPR025476">
    <property type="entry name" value="Helitron_helicase-like"/>
</dbReference>
<dbReference type="EMBL" id="JAWQEG010001559">
    <property type="protein sequence ID" value="KAK3878374.1"/>
    <property type="molecule type" value="Genomic_DNA"/>
</dbReference>
<name>A0AAE1FR39_PETCI</name>
<evidence type="ECO:0000313" key="2">
    <source>
        <dbReference type="EMBL" id="KAK3878374.1"/>
    </source>
</evidence>
<comment type="caution">
    <text evidence="2">The sequence shown here is derived from an EMBL/GenBank/DDBJ whole genome shotgun (WGS) entry which is preliminary data.</text>
</comment>
<evidence type="ECO:0000313" key="3">
    <source>
        <dbReference type="Proteomes" id="UP001286313"/>
    </source>
</evidence>
<protein>
    <recommendedName>
        <fullName evidence="1">Helitron helicase-like domain-containing protein</fullName>
    </recommendedName>
</protein>
<dbReference type="Pfam" id="PF14214">
    <property type="entry name" value="Helitron_like_N"/>
    <property type="match status" value="1"/>
</dbReference>
<proteinExistence type="predicted"/>
<gene>
    <name evidence="2" type="ORF">Pcinc_016958</name>
</gene>
<evidence type="ECO:0000259" key="1">
    <source>
        <dbReference type="Pfam" id="PF14214"/>
    </source>
</evidence>
<reference evidence="2" key="1">
    <citation type="submission" date="2023-10" db="EMBL/GenBank/DDBJ databases">
        <title>Genome assemblies of two species of porcelain crab, Petrolisthes cinctipes and Petrolisthes manimaculis (Anomura: Porcellanidae).</title>
        <authorList>
            <person name="Angst P."/>
        </authorList>
    </citation>
    <scope>NUCLEOTIDE SEQUENCE</scope>
    <source>
        <strain evidence="2">PB745_01</strain>
        <tissue evidence="2">Gill</tissue>
    </source>
</reference>